<organism evidence="1 2">
    <name type="scientific">Pedobacter yulinensis</name>
    <dbReference type="NCBI Taxonomy" id="2126353"/>
    <lineage>
        <taxon>Bacteria</taxon>
        <taxon>Pseudomonadati</taxon>
        <taxon>Bacteroidota</taxon>
        <taxon>Sphingobacteriia</taxon>
        <taxon>Sphingobacteriales</taxon>
        <taxon>Sphingobacteriaceae</taxon>
        <taxon>Pedobacter</taxon>
    </lineage>
</organism>
<dbReference type="EMBL" id="PYLS01000006">
    <property type="protein sequence ID" value="PST82314.1"/>
    <property type="molecule type" value="Genomic_DNA"/>
</dbReference>
<evidence type="ECO:0000313" key="2">
    <source>
        <dbReference type="Proteomes" id="UP000240912"/>
    </source>
</evidence>
<dbReference type="InterPro" id="IPR010994">
    <property type="entry name" value="RuvA_2-like"/>
</dbReference>
<name>A0A2T3HIP4_9SPHI</name>
<dbReference type="AlphaFoldDB" id="A0A2T3HIP4"/>
<accession>A0A2T3HIP4</accession>
<dbReference type="Proteomes" id="UP000240912">
    <property type="component" value="Unassembled WGS sequence"/>
</dbReference>
<dbReference type="InterPro" id="IPR051675">
    <property type="entry name" value="Endo/Exo/Phosphatase_dom_1"/>
</dbReference>
<dbReference type="GO" id="GO:0015627">
    <property type="term" value="C:type II protein secretion system complex"/>
    <property type="evidence" value="ECO:0007669"/>
    <property type="project" value="TreeGrafter"/>
</dbReference>
<reference evidence="1 2" key="1">
    <citation type="submission" date="2018-03" db="EMBL/GenBank/DDBJ databases">
        <authorList>
            <person name="Keele B.F."/>
        </authorList>
    </citation>
    <scope>NUCLEOTIDE SEQUENCE [LARGE SCALE GENOMIC DNA]</scope>
    <source>
        <strain evidence="1 2">YL28-9</strain>
    </source>
</reference>
<gene>
    <name evidence="1" type="ORF">C7T94_16145</name>
</gene>
<dbReference type="Pfam" id="PF12836">
    <property type="entry name" value="HHH_3"/>
    <property type="match status" value="3"/>
</dbReference>
<keyword evidence="2" id="KW-1185">Reference proteome</keyword>
<protein>
    <recommendedName>
        <fullName evidence="3">Helix-hairpin-helix domain-containing protein</fullName>
    </recommendedName>
</protein>
<dbReference type="PANTHER" id="PTHR21180">
    <property type="entry name" value="ENDONUCLEASE/EXONUCLEASE/PHOSPHATASE FAMILY DOMAIN-CONTAINING PROTEIN 1"/>
    <property type="match status" value="1"/>
</dbReference>
<evidence type="ECO:0000313" key="1">
    <source>
        <dbReference type="EMBL" id="PST82314.1"/>
    </source>
</evidence>
<proteinExistence type="predicted"/>
<dbReference type="PANTHER" id="PTHR21180:SF32">
    <property type="entry name" value="ENDONUCLEASE_EXONUCLEASE_PHOSPHATASE FAMILY DOMAIN-CONTAINING PROTEIN 1"/>
    <property type="match status" value="1"/>
</dbReference>
<sequence>MIRKWLGLHFGMSRREYNGLVVLAVLITLVRLCSAAWSWWQSGKATGPTITELAAVRELQALPEARPFALKPREKRSLRRTQRFFRFDPNKANQADWQELGLSEKQAAAILRYREKGGVFRRKADVARMYTIRPELYQKLEPYIDIQEVTANEPRFNAEKVSQIIIVPLHEADSAGLTSVRGLGPAFASRIVRYRDRLGGFYSLHQLAEVYGMDSLRLQQILPQLRLDPSKIRRIPVNQVTFDQLKGHPYLRYKQVSALIAYRDQHGPYKSTADLKKVVILPPETIRKLEPYLIFE</sequence>
<dbReference type="GO" id="GO:0015628">
    <property type="term" value="P:protein secretion by the type II secretion system"/>
    <property type="evidence" value="ECO:0007669"/>
    <property type="project" value="TreeGrafter"/>
</dbReference>
<dbReference type="OrthoDB" id="981124at2"/>
<dbReference type="RefSeq" id="WP_107216523.1">
    <property type="nucleotide sequence ID" value="NZ_KZ686270.1"/>
</dbReference>
<evidence type="ECO:0008006" key="3">
    <source>
        <dbReference type="Google" id="ProtNLM"/>
    </source>
</evidence>
<dbReference type="SUPFAM" id="SSF47781">
    <property type="entry name" value="RuvA domain 2-like"/>
    <property type="match status" value="3"/>
</dbReference>
<comment type="caution">
    <text evidence="1">The sequence shown here is derived from an EMBL/GenBank/DDBJ whole genome shotgun (WGS) entry which is preliminary data.</text>
</comment>
<dbReference type="Gene3D" id="1.10.150.280">
    <property type="entry name" value="AF1531-like domain"/>
    <property type="match status" value="3"/>
</dbReference>